<name>A0ACD6AIW9_AVESA</name>
<dbReference type="Proteomes" id="UP001732700">
    <property type="component" value="Chromosome 7D"/>
</dbReference>
<proteinExistence type="predicted"/>
<accession>A0ACD6AIW9</accession>
<sequence>MAGRSASPSTAAAPAAAVQVRCAGCRGVLAVAPGMTEFICPKCRMAQRLPPELMPSSPSKASPTPPPPPPLPSAPTPPPLPQPQSQPAPPPVPAPRRSGPRAQGVDPTKIQLPCARCKAILNVPHGLSRFRCPQCDVDLAVDISKLQHFLASASPGFVPPPPPPAPPVPMPPHMPFLPMMPRMPMAPMVPLPELPEEINEVAVDVEREEDEGGAIGDTFMDYRPPKLSLGLPHPDPVVETSSLSAVQPPEPTYSLTIMDELDDTKALSCLQIETIVYACQRHLHHLPTGPRAGFFLGDGAGVGKGRTIAGLIWENWQQGRHKALWISIGSDLKYDARRDLDDVGAKCVEATGASEPRNLGYMVRLGLWGDGTSFQNFHQFLGALEKGGVGALELVAMDMKARGMYVCRTLSYKGVDFDVVEAPLEERMMNMYRKAAQFWAELRVELLSASEYYAEDKGNSAQIWRLYWASHQRFFRHLCMSAKVPAVVRLVKEALAEEKCVVIGLQSTGEARTEEAIIKYGVEMEDFISGPRELLLKLVEDNYPLPPKPDSFQQGEEKVTEVQRKRHYGPNISLKGRVRKLPKMEDGSDDGMNVHSPLDSDHELTDSDEEFYTCQICNTEEEKSLLLQCSSCATRVHPGCPVPPWTGMLTDDWSCYTCKEKVEGYFKERDAYIAGLSKRYDTAVERKSMILDIIRALDLPNNPLDDIIDQLGGPDNVSEITGRRGMLIRASDGKGVVYQARNTKEIALDMINMHEKQLFMDGEKFIAIISEAGSAGVSLHADRRVKNQRRRVHITLELPWSADRATQQFGRTHRSNQTSAPVYRILFTNLGGEKRFASIVAKRLESLGALTQGDRRAGPSLSAFNYDSSYGKKALTMMYRGIMEQDAFPIVPLGCSENQASLQEFITKAKAALVAVGIIRDAAICIGKNGGKLTGRIVDSDMHDVARFLNRILGLAPDIQNRLFDLFTSILDMVIQNARSEGQLDSGIVDIKAKRVEMKESPKTVHVDSLSGASTVLFTFTIDRGVTWESANAILEERQKDGACSSNDGFYESRREWMGRRHFMLAFEGYVLWLDEYMIYLSLVSFSHGC</sequence>
<protein>
    <submittedName>
        <fullName evidence="1">Uncharacterized protein</fullName>
    </submittedName>
</protein>
<evidence type="ECO:0000313" key="1">
    <source>
        <dbReference type="EnsemblPlants" id="AVESA.00010b.r2.7DG1368230.1.CDS"/>
    </source>
</evidence>
<reference evidence="1" key="1">
    <citation type="submission" date="2021-05" db="EMBL/GenBank/DDBJ databases">
        <authorList>
            <person name="Scholz U."/>
            <person name="Mascher M."/>
            <person name="Fiebig A."/>
        </authorList>
    </citation>
    <scope>NUCLEOTIDE SEQUENCE [LARGE SCALE GENOMIC DNA]</scope>
</reference>
<organism evidence="1 2">
    <name type="scientific">Avena sativa</name>
    <name type="common">Oat</name>
    <dbReference type="NCBI Taxonomy" id="4498"/>
    <lineage>
        <taxon>Eukaryota</taxon>
        <taxon>Viridiplantae</taxon>
        <taxon>Streptophyta</taxon>
        <taxon>Embryophyta</taxon>
        <taxon>Tracheophyta</taxon>
        <taxon>Spermatophyta</taxon>
        <taxon>Magnoliopsida</taxon>
        <taxon>Liliopsida</taxon>
        <taxon>Poales</taxon>
        <taxon>Poaceae</taxon>
        <taxon>BOP clade</taxon>
        <taxon>Pooideae</taxon>
        <taxon>Poodae</taxon>
        <taxon>Poeae</taxon>
        <taxon>Poeae Chloroplast Group 1 (Aveneae type)</taxon>
        <taxon>Aveninae</taxon>
        <taxon>Avena</taxon>
    </lineage>
</organism>
<evidence type="ECO:0000313" key="2">
    <source>
        <dbReference type="Proteomes" id="UP001732700"/>
    </source>
</evidence>
<reference evidence="1" key="2">
    <citation type="submission" date="2025-09" db="UniProtKB">
        <authorList>
            <consortium name="EnsemblPlants"/>
        </authorList>
    </citation>
    <scope>IDENTIFICATION</scope>
</reference>
<dbReference type="EnsemblPlants" id="AVESA.00010b.r2.7DG1368230.1">
    <property type="protein sequence ID" value="AVESA.00010b.r2.7DG1368230.1.CDS"/>
    <property type="gene ID" value="AVESA.00010b.r2.7DG1368230"/>
</dbReference>
<keyword evidence="2" id="KW-1185">Reference proteome</keyword>